<reference evidence="2 3" key="1">
    <citation type="journal article" date="2021" name="Nat. Commun.">
        <title>Genetic determinants of endophytism in the Arabidopsis root mycobiome.</title>
        <authorList>
            <person name="Mesny F."/>
            <person name="Miyauchi S."/>
            <person name="Thiergart T."/>
            <person name="Pickel B."/>
            <person name="Atanasova L."/>
            <person name="Karlsson M."/>
            <person name="Huettel B."/>
            <person name="Barry K.W."/>
            <person name="Haridas S."/>
            <person name="Chen C."/>
            <person name="Bauer D."/>
            <person name="Andreopoulos W."/>
            <person name="Pangilinan J."/>
            <person name="LaButti K."/>
            <person name="Riley R."/>
            <person name="Lipzen A."/>
            <person name="Clum A."/>
            <person name="Drula E."/>
            <person name="Henrissat B."/>
            <person name="Kohler A."/>
            <person name="Grigoriev I.V."/>
            <person name="Martin F.M."/>
            <person name="Hacquard S."/>
        </authorList>
    </citation>
    <scope>NUCLEOTIDE SEQUENCE [LARGE SCALE GENOMIC DNA]</scope>
    <source>
        <strain evidence="2 3">MPI-CAGE-CH-0241</strain>
    </source>
</reference>
<gene>
    <name evidence="2" type="ORF">B0T10DRAFT_566794</name>
</gene>
<keyword evidence="3" id="KW-1185">Reference proteome</keyword>
<dbReference type="Proteomes" id="UP000777438">
    <property type="component" value="Unassembled WGS sequence"/>
</dbReference>
<sequence>MADDDRVDYPKPPKRDNGKPGPKCPYCCKLLKSFDLLPRARHVNQDLKPYICLFDNCGQPSPSFEDYEKWANHMAERHTTDWPRKLQNSFDERQATRT</sequence>
<dbReference type="AlphaFoldDB" id="A0A9P9AJZ4"/>
<dbReference type="OrthoDB" id="195446at2759"/>
<feature type="region of interest" description="Disordered" evidence="1">
    <location>
        <begin position="1"/>
        <end position="22"/>
    </location>
</feature>
<dbReference type="EMBL" id="JAGPYM010000034">
    <property type="protein sequence ID" value="KAH6876579.1"/>
    <property type="molecule type" value="Genomic_DNA"/>
</dbReference>
<dbReference type="PANTHER" id="PTHR35391">
    <property type="entry name" value="C2H2-TYPE DOMAIN-CONTAINING PROTEIN-RELATED"/>
    <property type="match status" value="1"/>
</dbReference>
<name>A0A9P9AJZ4_9HYPO</name>
<organism evidence="2 3">
    <name type="scientific">Thelonectria olida</name>
    <dbReference type="NCBI Taxonomy" id="1576542"/>
    <lineage>
        <taxon>Eukaryota</taxon>
        <taxon>Fungi</taxon>
        <taxon>Dikarya</taxon>
        <taxon>Ascomycota</taxon>
        <taxon>Pezizomycotina</taxon>
        <taxon>Sordariomycetes</taxon>
        <taxon>Hypocreomycetidae</taxon>
        <taxon>Hypocreales</taxon>
        <taxon>Nectriaceae</taxon>
        <taxon>Thelonectria</taxon>
    </lineage>
</organism>
<evidence type="ECO:0000256" key="1">
    <source>
        <dbReference type="SAM" id="MobiDB-lite"/>
    </source>
</evidence>
<feature type="compositionally biased region" description="Basic and acidic residues" evidence="1">
    <location>
        <begin position="7"/>
        <end position="18"/>
    </location>
</feature>
<dbReference type="PANTHER" id="PTHR35391:SF7">
    <property type="entry name" value="C2H2-TYPE DOMAIN-CONTAINING PROTEIN"/>
    <property type="match status" value="1"/>
</dbReference>
<protein>
    <submittedName>
        <fullName evidence="2">Uncharacterized protein</fullName>
    </submittedName>
</protein>
<comment type="caution">
    <text evidence="2">The sequence shown here is derived from an EMBL/GenBank/DDBJ whole genome shotgun (WGS) entry which is preliminary data.</text>
</comment>
<accession>A0A9P9AJZ4</accession>
<evidence type="ECO:0000313" key="2">
    <source>
        <dbReference type="EMBL" id="KAH6876579.1"/>
    </source>
</evidence>
<evidence type="ECO:0000313" key="3">
    <source>
        <dbReference type="Proteomes" id="UP000777438"/>
    </source>
</evidence>
<proteinExistence type="predicted"/>